<dbReference type="PANTHER" id="PTHR44858">
    <property type="entry name" value="TETRATRICOPEPTIDE REPEAT PROTEIN 6"/>
    <property type="match status" value="1"/>
</dbReference>
<reference evidence="4 5" key="1">
    <citation type="submission" date="2021-03" db="EMBL/GenBank/DDBJ databases">
        <title>Genomic Encyclopedia of Type Strains, Phase IV (KMG-IV): sequencing the most valuable type-strain genomes for metagenomic binning, comparative biology and taxonomic classification.</title>
        <authorList>
            <person name="Goeker M."/>
        </authorList>
    </citation>
    <scope>NUCLEOTIDE SEQUENCE [LARGE SCALE GENOMIC DNA]</scope>
    <source>
        <strain evidence="4 5">DSM 28783</strain>
    </source>
</reference>
<keyword evidence="2 3" id="KW-0802">TPR repeat</keyword>
<dbReference type="PANTHER" id="PTHR44858:SF1">
    <property type="entry name" value="UDP-N-ACETYLGLUCOSAMINE--PEPTIDE N-ACETYLGLUCOSAMINYLTRANSFERASE SPINDLY-RELATED"/>
    <property type="match status" value="1"/>
</dbReference>
<dbReference type="PROSITE" id="PS50005">
    <property type="entry name" value="TPR"/>
    <property type="match status" value="1"/>
</dbReference>
<evidence type="ECO:0000256" key="3">
    <source>
        <dbReference type="PROSITE-ProRule" id="PRU00339"/>
    </source>
</evidence>
<organism evidence="4 5">
    <name type="scientific">Clostridium algifaecis</name>
    <dbReference type="NCBI Taxonomy" id="1472040"/>
    <lineage>
        <taxon>Bacteria</taxon>
        <taxon>Bacillati</taxon>
        <taxon>Bacillota</taxon>
        <taxon>Clostridia</taxon>
        <taxon>Eubacteriales</taxon>
        <taxon>Clostridiaceae</taxon>
        <taxon>Clostridium</taxon>
    </lineage>
</organism>
<protein>
    <submittedName>
        <fullName evidence="4">Tetratricopeptide (TPR) repeat protein</fullName>
    </submittedName>
</protein>
<dbReference type="InterPro" id="IPR011990">
    <property type="entry name" value="TPR-like_helical_dom_sf"/>
</dbReference>
<dbReference type="Pfam" id="PF13432">
    <property type="entry name" value="TPR_16"/>
    <property type="match status" value="1"/>
</dbReference>
<gene>
    <name evidence="4" type="ORF">J2Z42_002368</name>
</gene>
<dbReference type="Proteomes" id="UP001519307">
    <property type="component" value="Unassembled WGS sequence"/>
</dbReference>
<evidence type="ECO:0000313" key="5">
    <source>
        <dbReference type="Proteomes" id="UP001519307"/>
    </source>
</evidence>
<dbReference type="SMART" id="SM00028">
    <property type="entry name" value="TPR"/>
    <property type="match status" value="3"/>
</dbReference>
<keyword evidence="5" id="KW-1185">Reference proteome</keyword>
<keyword evidence="1" id="KW-0677">Repeat</keyword>
<feature type="repeat" description="TPR" evidence="3">
    <location>
        <begin position="2"/>
        <end position="33"/>
    </location>
</feature>
<dbReference type="InterPro" id="IPR050498">
    <property type="entry name" value="Ycf3"/>
</dbReference>
<name>A0ABS4KUC5_9CLOT</name>
<comment type="caution">
    <text evidence="4">The sequence shown here is derived from an EMBL/GenBank/DDBJ whole genome shotgun (WGS) entry which is preliminary data.</text>
</comment>
<dbReference type="Gene3D" id="1.25.40.10">
    <property type="entry name" value="Tetratricopeptide repeat domain"/>
    <property type="match status" value="1"/>
</dbReference>
<sequence>MKYFQRANEYYNERDYKKAIELYEKAIKLKDNEVSALYNSAVCLIKLREYLKAIPKLKEAIRLKRESKYFFNLGYCYAMLKNTKKALISFNTAWCLNNSDKDCEIAINILLKNYISKSK</sequence>
<evidence type="ECO:0000256" key="1">
    <source>
        <dbReference type="ARBA" id="ARBA00022737"/>
    </source>
</evidence>
<dbReference type="RefSeq" id="WP_209702926.1">
    <property type="nucleotide sequence ID" value="NZ_JAGGLM010000018.1"/>
</dbReference>
<accession>A0ABS4KUC5</accession>
<dbReference type="EMBL" id="JAGGLM010000018">
    <property type="protein sequence ID" value="MBP2033661.1"/>
    <property type="molecule type" value="Genomic_DNA"/>
</dbReference>
<evidence type="ECO:0000256" key="2">
    <source>
        <dbReference type="ARBA" id="ARBA00022803"/>
    </source>
</evidence>
<proteinExistence type="predicted"/>
<evidence type="ECO:0000313" key="4">
    <source>
        <dbReference type="EMBL" id="MBP2033661.1"/>
    </source>
</evidence>
<dbReference type="SUPFAM" id="SSF48452">
    <property type="entry name" value="TPR-like"/>
    <property type="match status" value="1"/>
</dbReference>
<dbReference type="InterPro" id="IPR019734">
    <property type="entry name" value="TPR_rpt"/>
</dbReference>